<feature type="transmembrane region" description="Helical" evidence="6">
    <location>
        <begin position="212"/>
        <end position="231"/>
    </location>
</feature>
<keyword evidence="4 6" id="KW-0472">Membrane</keyword>
<dbReference type="InterPro" id="IPR036259">
    <property type="entry name" value="MFS_trans_sf"/>
</dbReference>
<feature type="transmembrane region" description="Helical" evidence="6">
    <location>
        <begin position="456"/>
        <end position="479"/>
    </location>
</feature>
<dbReference type="Proteomes" id="UP000234585">
    <property type="component" value="Unassembled WGS sequence"/>
</dbReference>
<protein>
    <submittedName>
        <fullName evidence="8">Synaptic vesicle transporter</fullName>
    </submittedName>
</protein>
<dbReference type="OrthoDB" id="5296287at2759"/>
<feature type="transmembrane region" description="Helical" evidence="6">
    <location>
        <begin position="237"/>
        <end position="259"/>
    </location>
</feature>
<evidence type="ECO:0000313" key="8">
    <source>
        <dbReference type="EMBL" id="PLB36928.1"/>
    </source>
</evidence>
<dbReference type="GO" id="GO:0042908">
    <property type="term" value="P:xenobiotic transport"/>
    <property type="evidence" value="ECO:0007669"/>
    <property type="project" value="UniProtKB-ARBA"/>
</dbReference>
<evidence type="ECO:0000256" key="1">
    <source>
        <dbReference type="ARBA" id="ARBA00004141"/>
    </source>
</evidence>
<accession>A0A2I2F8J8</accession>
<dbReference type="CDD" id="cd17323">
    <property type="entry name" value="MFS_Tpo1_MDR_like"/>
    <property type="match status" value="1"/>
</dbReference>
<evidence type="ECO:0000259" key="7">
    <source>
        <dbReference type="PROSITE" id="PS50850"/>
    </source>
</evidence>
<feature type="region of interest" description="Disordered" evidence="5">
    <location>
        <begin position="1"/>
        <end position="42"/>
    </location>
</feature>
<dbReference type="SUPFAM" id="SSF103473">
    <property type="entry name" value="MFS general substrate transporter"/>
    <property type="match status" value="1"/>
</dbReference>
<keyword evidence="3 6" id="KW-1133">Transmembrane helix</keyword>
<feature type="transmembrane region" description="Helical" evidence="6">
    <location>
        <begin position="82"/>
        <end position="99"/>
    </location>
</feature>
<evidence type="ECO:0000256" key="6">
    <source>
        <dbReference type="SAM" id="Phobius"/>
    </source>
</evidence>
<gene>
    <name evidence="8" type="ORF">BDW47DRAFT_45981</name>
</gene>
<proteinExistence type="predicted"/>
<name>A0A2I2F8J8_ASPCN</name>
<feature type="transmembrane region" description="Helical" evidence="6">
    <location>
        <begin position="423"/>
        <end position="444"/>
    </location>
</feature>
<evidence type="ECO:0000313" key="9">
    <source>
        <dbReference type="Proteomes" id="UP000234585"/>
    </source>
</evidence>
<dbReference type="PANTHER" id="PTHR23502:SF33">
    <property type="entry name" value="MAJOR FACILITATOR SUPERFAMILY (MFS) PROFILE DOMAIN-CONTAINING PROTEIN-RELATED"/>
    <property type="match status" value="1"/>
</dbReference>
<feature type="transmembrane region" description="Helical" evidence="6">
    <location>
        <begin position="119"/>
        <end position="139"/>
    </location>
</feature>
<dbReference type="InterPro" id="IPR011701">
    <property type="entry name" value="MFS"/>
</dbReference>
<dbReference type="Gene3D" id="1.20.1250.20">
    <property type="entry name" value="MFS general substrate transporter like domains"/>
    <property type="match status" value="1"/>
</dbReference>
<feature type="transmembrane region" description="Helical" evidence="6">
    <location>
        <begin position="398"/>
        <end position="417"/>
    </location>
</feature>
<dbReference type="GO" id="GO:0140115">
    <property type="term" value="P:export across plasma membrane"/>
    <property type="evidence" value="ECO:0007669"/>
    <property type="project" value="UniProtKB-ARBA"/>
</dbReference>
<evidence type="ECO:0000256" key="3">
    <source>
        <dbReference type="ARBA" id="ARBA00022989"/>
    </source>
</evidence>
<dbReference type="InterPro" id="IPR020846">
    <property type="entry name" value="MFS_dom"/>
</dbReference>
<feature type="domain" description="Major facilitator superfamily (MFS) profile" evidence="7">
    <location>
        <begin position="84"/>
        <end position="517"/>
    </location>
</feature>
<dbReference type="EMBL" id="KZ559147">
    <property type="protein sequence ID" value="PLB36928.1"/>
    <property type="molecule type" value="Genomic_DNA"/>
</dbReference>
<feature type="transmembrane region" description="Helical" evidence="6">
    <location>
        <begin position="318"/>
        <end position="337"/>
    </location>
</feature>
<feature type="transmembrane region" description="Helical" evidence="6">
    <location>
        <begin position="491"/>
        <end position="511"/>
    </location>
</feature>
<dbReference type="PROSITE" id="PS50850">
    <property type="entry name" value="MFS"/>
    <property type="match status" value="1"/>
</dbReference>
<dbReference type="AlphaFoldDB" id="A0A2I2F8J8"/>
<comment type="subcellular location">
    <subcellularLocation>
        <location evidence="1">Membrane</location>
        <topology evidence="1">Multi-pass membrane protein</topology>
    </subcellularLocation>
</comment>
<dbReference type="RefSeq" id="XP_024670940.1">
    <property type="nucleotide sequence ID" value="XM_024819089.1"/>
</dbReference>
<evidence type="ECO:0000256" key="4">
    <source>
        <dbReference type="ARBA" id="ARBA00023136"/>
    </source>
</evidence>
<dbReference type="PROSITE" id="PS00216">
    <property type="entry name" value="SUGAR_TRANSPORT_1"/>
    <property type="match status" value="1"/>
</dbReference>
<feature type="transmembrane region" description="Helical" evidence="6">
    <location>
        <begin position="176"/>
        <end position="200"/>
    </location>
</feature>
<dbReference type="GO" id="GO:0016020">
    <property type="term" value="C:membrane"/>
    <property type="evidence" value="ECO:0007669"/>
    <property type="project" value="UniProtKB-SubCell"/>
</dbReference>
<keyword evidence="9" id="KW-1185">Reference proteome</keyword>
<feature type="compositionally biased region" description="Basic and acidic residues" evidence="5">
    <location>
        <begin position="19"/>
        <end position="42"/>
    </location>
</feature>
<dbReference type="FunFam" id="1.20.1250.20:FF:000460">
    <property type="entry name" value="MFS multidrug transporter, putative"/>
    <property type="match status" value="1"/>
</dbReference>
<sequence length="527" mass="57680">MDPPTDQEDKRSSTYSERPQPRDEEAAISHQPTKEEATKERASLYRSTTHVFPETDLDRGIVGWDGQDDPANPQNFSDAKKWSLLALISAFTFVSPLASSMFSPAAEYVAMDLGVRDEMLLSFSISIYLLGYAFGPLLLAPLSEIYGRRIVLSVANWFFAVWQIGCALAPNMASLIVFRLLAGIGGSACITLGAGVIADLFPVEKRGTATSIWGVGPLLGPVVGPIAGGFLGEAVSWRWIFWVILIAGGVTQAAIEVLNRETYASVLIRWKTQRLSRELGRTDLRSAYELDREESTPPGQVLWHGLKRPMMLLFKSPIVFLLSTYMALVYGLLYLFFTTIPSVFRQRYGFSAGLAGLAYLGIGIGFMVGLGTVAFTSDRLVVKLTARNGGKFNPEMRLPAMIIFACILPISFFWYGWTVEKNAHWAAPIVGMFPFGVGMMGVYLPIQTYIIDSYPGYAASANAALTTTRSLVGALLPLAGPRMFGDLGIGWGNSLLGFLAVAFIPIPIIFIRYGKVIREKFPVDLSG</sequence>
<evidence type="ECO:0000256" key="5">
    <source>
        <dbReference type="SAM" id="MobiDB-lite"/>
    </source>
</evidence>
<feature type="transmembrane region" description="Helical" evidence="6">
    <location>
        <begin position="151"/>
        <end position="170"/>
    </location>
</feature>
<reference evidence="8 9" key="1">
    <citation type="submission" date="2017-12" db="EMBL/GenBank/DDBJ databases">
        <authorList>
            <consortium name="DOE Joint Genome Institute"/>
            <person name="Haridas S."/>
            <person name="Kjaerbolling I."/>
            <person name="Vesth T.C."/>
            <person name="Frisvad J.C."/>
            <person name="Nybo J.L."/>
            <person name="Theobald S."/>
            <person name="Kuo A."/>
            <person name="Bowyer P."/>
            <person name="Matsuda Y."/>
            <person name="Mondo S."/>
            <person name="Lyhne E.K."/>
            <person name="Kogle M.E."/>
            <person name="Clum A."/>
            <person name="Lipzen A."/>
            <person name="Salamov A."/>
            <person name="Ngan C.Y."/>
            <person name="Daum C."/>
            <person name="Chiniquy J."/>
            <person name="Barry K."/>
            <person name="LaButti K."/>
            <person name="Simmons B.A."/>
            <person name="Magnuson J.K."/>
            <person name="Mortensen U.H."/>
            <person name="Larsen T.O."/>
            <person name="Grigoriev I.V."/>
            <person name="Baker S.E."/>
            <person name="Andersen M.R."/>
            <person name="Nordberg H.P."/>
            <person name="Cantor M.N."/>
            <person name="Hua S.X."/>
        </authorList>
    </citation>
    <scope>NUCLEOTIDE SEQUENCE [LARGE SCALE GENOMIC DNA]</scope>
    <source>
        <strain evidence="8 9">CBS 102.13</strain>
    </source>
</reference>
<organism evidence="8 9">
    <name type="scientific">Aspergillus candidus</name>
    <dbReference type="NCBI Taxonomy" id="41067"/>
    <lineage>
        <taxon>Eukaryota</taxon>
        <taxon>Fungi</taxon>
        <taxon>Dikarya</taxon>
        <taxon>Ascomycota</taxon>
        <taxon>Pezizomycotina</taxon>
        <taxon>Eurotiomycetes</taxon>
        <taxon>Eurotiomycetidae</taxon>
        <taxon>Eurotiales</taxon>
        <taxon>Aspergillaceae</taxon>
        <taxon>Aspergillus</taxon>
        <taxon>Aspergillus subgen. Circumdati</taxon>
    </lineage>
</organism>
<dbReference type="Pfam" id="PF07690">
    <property type="entry name" value="MFS_1"/>
    <property type="match status" value="1"/>
</dbReference>
<dbReference type="STRING" id="41067.A0A2I2F8J8"/>
<dbReference type="InterPro" id="IPR005829">
    <property type="entry name" value="Sugar_transporter_CS"/>
</dbReference>
<dbReference type="PANTHER" id="PTHR23502">
    <property type="entry name" value="MAJOR FACILITATOR SUPERFAMILY"/>
    <property type="match status" value="1"/>
</dbReference>
<evidence type="ECO:0000256" key="2">
    <source>
        <dbReference type="ARBA" id="ARBA00022692"/>
    </source>
</evidence>
<dbReference type="GO" id="GO:0022857">
    <property type="term" value="F:transmembrane transporter activity"/>
    <property type="evidence" value="ECO:0007669"/>
    <property type="project" value="InterPro"/>
</dbReference>
<keyword evidence="2 6" id="KW-0812">Transmembrane</keyword>
<dbReference type="GeneID" id="36526249"/>
<feature type="transmembrane region" description="Helical" evidence="6">
    <location>
        <begin position="357"/>
        <end position="377"/>
    </location>
</feature>